<accession>A0A1M7HHR4</accession>
<dbReference type="OrthoDB" id="2059992at2"/>
<proteinExistence type="predicted"/>
<sequence>MMRELKQIEFYCKKCRKSMKMAYLLTGNDDEPVLTGIIIRCHTNRCTRVMVLKKYTEGMLIARADNEGKVYI</sequence>
<name>A0A1M7HHR4_9FIRM</name>
<gene>
    <name evidence="1" type="ORF">SAMN02746066_01382</name>
</gene>
<reference evidence="1 2" key="1">
    <citation type="submission" date="2016-11" db="EMBL/GenBank/DDBJ databases">
        <authorList>
            <person name="Jaros S."/>
            <person name="Januszkiewicz K."/>
            <person name="Wedrychowicz H."/>
        </authorList>
    </citation>
    <scope>NUCLEOTIDE SEQUENCE [LARGE SCALE GENOMIC DNA]</scope>
    <source>
        <strain evidence="1 2">DSM 15930</strain>
    </source>
</reference>
<dbReference type="EMBL" id="FRCP01000008">
    <property type="protein sequence ID" value="SHM28071.1"/>
    <property type="molecule type" value="Genomic_DNA"/>
</dbReference>
<evidence type="ECO:0000313" key="2">
    <source>
        <dbReference type="Proteomes" id="UP000184038"/>
    </source>
</evidence>
<dbReference type="RefSeq" id="WP_073285155.1">
    <property type="nucleotide sequence ID" value="NZ_FRCP01000008.1"/>
</dbReference>
<dbReference type="Proteomes" id="UP000184038">
    <property type="component" value="Unassembled WGS sequence"/>
</dbReference>
<protein>
    <submittedName>
        <fullName evidence="1">Uncharacterized protein</fullName>
    </submittedName>
</protein>
<dbReference type="AlphaFoldDB" id="A0A1M7HHR4"/>
<dbReference type="STRING" id="1120996.SAMN02746066_01382"/>
<organism evidence="1 2">
    <name type="scientific">Anaerosporobacter mobilis DSM 15930</name>
    <dbReference type="NCBI Taxonomy" id="1120996"/>
    <lineage>
        <taxon>Bacteria</taxon>
        <taxon>Bacillati</taxon>
        <taxon>Bacillota</taxon>
        <taxon>Clostridia</taxon>
        <taxon>Lachnospirales</taxon>
        <taxon>Lachnospiraceae</taxon>
        <taxon>Anaerosporobacter</taxon>
    </lineage>
</organism>
<evidence type="ECO:0000313" key="1">
    <source>
        <dbReference type="EMBL" id="SHM28071.1"/>
    </source>
</evidence>
<keyword evidence="2" id="KW-1185">Reference proteome</keyword>